<proteinExistence type="predicted"/>
<dbReference type="HOGENOM" id="CLU_000604_8_9_7"/>
<dbReference type="EMBL" id="CP002356">
    <property type="protein sequence ID" value="ADR35256.1"/>
    <property type="molecule type" value="Genomic_DNA"/>
</dbReference>
<dbReference type="InterPro" id="IPR051125">
    <property type="entry name" value="ABC-4/HrtB_transporter"/>
</dbReference>
<dbReference type="InterPro" id="IPR003838">
    <property type="entry name" value="ABC3_permease_C"/>
</dbReference>
<protein>
    <recommendedName>
        <fullName evidence="12">ABC transporter permease</fullName>
    </recommendedName>
</protein>
<dbReference type="Proteomes" id="UP000008721">
    <property type="component" value="Plasmid pSULKU01"/>
</dbReference>
<evidence type="ECO:0000256" key="2">
    <source>
        <dbReference type="ARBA" id="ARBA00022448"/>
    </source>
</evidence>
<keyword evidence="10" id="KW-0614">Plasmid</keyword>
<dbReference type="Pfam" id="PF02687">
    <property type="entry name" value="FtsX"/>
    <property type="match status" value="1"/>
</dbReference>
<dbReference type="AlphaFoldDB" id="E4U3J0"/>
<dbReference type="InterPro" id="IPR025857">
    <property type="entry name" value="MacB_PCD"/>
</dbReference>
<sequence length="378" mass="41581">MINLAQRDIAHSLGKFITTAFGVGMLIGVVLIMIGVYRGMAHDAMIVPNDIAPDVWVVQKDTLGPFAENSRLHEDLKYSLKALAGVKEVHPLTFQSIQIIGKEKPIRLYALGYDVLSGFTPFHLSKGRKIRIPTQEIIVDSKSGFELGDQISLGRDEYTVVGLTHKAVSSGGDPMLYMGLREAQELQFLFSNDQIRNDRNRGVQSTSPQTVNTFALKLHTGVEIQQVIQEIKRWKHQQAFTQEEQAEILTKNLIERSAKQIGMFTVILLIVSSVIISLIIYTMTINKIKEIAILKLIGASNFTITKMIGQQSVLLGLIAFIAGNIFAHASADIFPKTIILVAQDAMKLFVVVMIVSILASISGIRTALRVDPSSAIGG</sequence>
<evidence type="ECO:0000256" key="5">
    <source>
        <dbReference type="ARBA" id="ARBA00022989"/>
    </source>
</evidence>
<dbReference type="OrthoDB" id="7298150at2"/>
<dbReference type="KEGG" id="sku:Sulku_2601"/>
<keyword evidence="11" id="KW-1185">Reference proteome</keyword>
<geneLocation type="plasmid" evidence="10 11">
    <name>pSULKU01</name>
</geneLocation>
<evidence type="ECO:0000256" key="6">
    <source>
        <dbReference type="ARBA" id="ARBA00023136"/>
    </source>
</evidence>
<name>E4U3J0_SULKY</name>
<evidence type="ECO:0000256" key="1">
    <source>
        <dbReference type="ARBA" id="ARBA00004651"/>
    </source>
</evidence>
<dbReference type="RefSeq" id="WP_013449868.1">
    <property type="nucleotide sequence ID" value="NC_014754.1"/>
</dbReference>
<feature type="transmembrane region" description="Helical" evidence="7">
    <location>
        <begin position="261"/>
        <end position="281"/>
    </location>
</feature>
<feature type="transmembrane region" description="Helical" evidence="7">
    <location>
        <begin position="348"/>
        <end position="368"/>
    </location>
</feature>
<dbReference type="eggNOG" id="COG0577">
    <property type="taxonomic scope" value="Bacteria"/>
</dbReference>
<evidence type="ECO:0000256" key="4">
    <source>
        <dbReference type="ARBA" id="ARBA00022692"/>
    </source>
</evidence>
<feature type="domain" description="ABC3 transporter permease C-terminal" evidence="8">
    <location>
        <begin position="263"/>
        <end position="365"/>
    </location>
</feature>
<gene>
    <name evidence="10" type="ordered locus">Sulku_2601</name>
</gene>
<evidence type="ECO:0008006" key="12">
    <source>
        <dbReference type="Google" id="ProtNLM"/>
    </source>
</evidence>
<accession>E4U3J0</accession>
<dbReference type="Pfam" id="PF12704">
    <property type="entry name" value="MacB_PCD"/>
    <property type="match status" value="1"/>
</dbReference>
<dbReference type="PANTHER" id="PTHR43738">
    <property type="entry name" value="ABC TRANSPORTER, MEMBRANE PROTEIN"/>
    <property type="match status" value="1"/>
</dbReference>
<evidence type="ECO:0000259" key="9">
    <source>
        <dbReference type="Pfam" id="PF12704"/>
    </source>
</evidence>
<feature type="domain" description="MacB-like periplasmic core" evidence="9">
    <location>
        <begin position="18"/>
        <end position="233"/>
    </location>
</feature>
<evidence type="ECO:0000259" key="8">
    <source>
        <dbReference type="Pfam" id="PF02687"/>
    </source>
</evidence>
<keyword evidence="5 7" id="KW-1133">Transmembrane helix</keyword>
<organism evidence="10 11">
    <name type="scientific">Sulfuricurvum kujiense (strain ATCC BAA-921 / DSM 16994 / JCM 11577 / YK-1)</name>
    <dbReference type="NCBI Taxonomy" id="709032"/>
    <lineage>
        <taxon>Bacteria</taxon>
        <taxon>Pseudomonadati</taxon>
        <taxon>Campylobacterota</taxon>
        <taxon>Epsilonproteobacteria</taxon>
        <taxon>Campylobacterales</taxon>
        <taxon>Sulfurimonadaceae</taxon>
        <taxon>Sulfuricurvum</taxon>
    </lineage>
</organism>
<keyword evidence="2" id="KW-0813">Transport</keyword>
<dbReference type="GO" id="GO:0005886">
    <property type="term" value="C:plasma membrane"/>
    <property type="evidence" value="ECO:0007669"/>
    <property type="project" value="UniProtKB-SubCell"/>
</dbReference>
<keyword evidence="6 7" id="KW-0472">Membrane</keyword>
<dbReference type="PANTHER" id="PTHR43738:SF1">
    <property type="entry name" value="HEMIN TRANSPORT SYSTEM PERMEASE PROTEIN HRTB-RELATED"/>
    <property type="match status" value="1"/>
</dbReference>
<feature type="transmembrane region" description="Helical" evidence="7">
    <location>
        <begin position="308"/>
        <end position="327"/>
    </location>
</feature>
<keyword evidence="4 7" id="KW-0812">Transmembrane</keyword>
<keyword evidence="3" id="KW-1003">Cell membrane</keyword>
<evidence type="ECO:0000256" key="7">
    <source>
        <dbReference type="SAM" id="Phobius"/>
    </source>
</evidence>
<reference evidence="10 11" key="1">
    <citation type="journal article" date="2012" name="Stand. Genomic Sci.">
        <title>Complete genome sequence of the sulfur compounds oxidizing chemolithoautotroph Sulfuricurvum kujiense type strain (YK-1(T)).</title>
        <authorList>
            <person name="Han C."/>
            <person name="Kotsyurbenko O."/>
            <person name="Chertkov O."/>
            <person name="Held B."/>
            <person name="Lapidus A."/>
            <person name="Nolan M."/>
            <person name="Lucas S."/>
            <person name="Hammon N."/>
            <person name="Deshpande S."/>
            <person name="Cheng J.F."/>
            <person name="Tapia R."/>
            <person name="Goodwin L.A."/>
            <person name="Pitluck S."/>
            <person name="Liolios K."/>
            <person name="Pagani I."/>
            <person name="Ivanova N."/>
            <person name="Mavromatis K."/>
            <person name="Mikhailova N."/>
            <person name="Pati A."/>
            <person name="Chen A."/>
            <person name="Palaniappan K."/>
            <person name="Land M."/>
            <person name="Hauser L."/>
            <person name="Chang Y.J."/>
            <person name="Jeffries C.D."/>
            <person name="Brambilla E.M."/>
            <person name="Rohde M."/>
            <person name="Spring S."/>
            <person name="Sikorski J."/>
            <person name="Goker M."/>
            <person name="Woyke T."/>
            <person name="Bristow J."/>
            <person name="Eisen J.A."/>
            <person name="Markowitz V."/>
            <person name="Hugenholtz P."/>
            <person name="Kyrpides N.C."/>
            <person name="Klenk H.P."/>
            <person name="Detter J.C."/>
        </authorList>
    </citation>
    <scope>NUCLEOTIDE SEQUENCE [LARGE SCALE GENOMIC DNA]</scope>
    <source>
        <strain evidence="11">ATCC BAA-921 / DSM 16994 / JCM 11577 / YK-1</strain>
    </source>
</reference>
<feature type="transmembrane region" description="Helical" evidence="7">
    <location>
        <begin position="16"/>
        <end position="37"/>
    </location>
</feature>
<evidence type="ECO:0000256" key="3">
    <source>
        <dbReference type="ARBA" id="ARBA00022475"/>
    </source>
</evidence>
<comment type="subcellular location">
    <subcellularLocation>
        <location evidence="1">Cell membrane</location>
        <topology evidence="1">Multi-pass membrane protein</topology>
    </subcellularLocation>
</comment>
<evidence type="ECO:0000313" key="10">
    <source>
        <dbReference type="EMBL" id="ADR35256.1"/>
    </source>
</evidence>
<evidence type="ECO:0000313" key="11">
    <source>
        <dbReference type="Proteomes" id="UP000008721"/>
    </source>
</evidence>